<dbReference type="InterPro" id="IPR028098">
    <property type="entry name" value="Glyco_trans_4-like_N"/>
</dbReference>
<evidence type="ECO:0000313" key="2">
    <source>
        <dbReference type="EMBL" id="NMF58278.1"/>
    </source>
</evidence>
<dbReference type="Gene3D" id="3.40.50.2000">
    <property type="entry name" value="Glycogen Phosphorylase B"/>
    <property type="match status" value="2"/>
</dbReference>
<dbReference type="Pfam" id="PF13439">
    <property type="entry name" value="Glyco_transf_4"/>
    <property type="match status" value="1"/>
</dbReference>
<dbReference type="PANTHER" id="PTHR12526">
    <property type="entry name" value="GLYCOSYLTRANSFERASE"/>
    <property type="match status" value="1"/>
</dbReference>
<dbReference type="Proteomes" id="UP000738376">
    <property type="component" value="Unassembled WGS sequence"/>
</dbReference>
<reference evidence="2 3" key="1">
    <citation type="submission" date="2020-03" db="EMBL/GenBank/DDBJ databases">
        <title>Draft Genome Sequence of 2-Methylisoborneol Producing Pseudanabaena yagii Strain GIHE-NHR1 Isolated from North Han River in South Korea.</title>
        <authorList>
            <person name="Jeong J."/>
        </authorList>
    </citation>
    <scope>NUCLEOTIDE SEQUENCE [LARGE SCALE GENOMIC DNA]</scope>
    <source>
        <strain evidence="2 3">GIHE-NHR1</strain>
    </source>
</reference>
<dbReference type="CDD" id="cd03825">
    <property type="entry name" value="GT4_WcaC-like"/>
    <property type="match status" value="1"/>
</dbReference>
<name>A0ABX1LQ86_9CYAN</name>
<dbReference type="SUPFAM" id="SSF53756">
    <property type="entry name" value="UDP-Glycosyltransferase/glycogen phosphorylase"/>
    <property type="match status" value="1"/>
</dbReference>
<gene>
    <name evidence="2" type="ORF">HC246_09655</name>
</gene>
<dbReference type="EMBL" id="JAAVJL010000001">
    <property type="protein sequence ID" value="NMF58278.1"/>
    <property type="molecule type" value="Genomic_DNA"/>
</dbReference>
<dbReference type="RefSeq" id="WP_169363204.1">
    <property type="nucleotide sequence ID" value="NZ_JAAVJL010000001.1"/>
</dbReference>
<proteinExistence type="predicted"/>
<evidence type="ECO:0000313" key="3">
    <source>
        <dbReference type="Proteomes" id="UP000738376"/>
    </source>
</evidence>
<accession>A0ABX1LQ86</accession>
<dbReference type="Pfam" id="PF13692">
    <property type="entry name" value="Glyco_trans_1_4"/>
    <property type="match status" value="1"/>
</dbReference>
<feature type="domain" description="Glycosyltransferase subfamily 4-like N-terminal" evidence="1">
    <location>
        <begin position="13"/>
        <end position="217"/>
    </location>
</feature>
<protein>
    <submittedName>
        <fullName evidence="2">Glycosyltransferase</fullName>
    </submittedName>
</protein>
<evidence type="ECO:0000259" key="1">
    <source>
        <dbReference type="Pfam" id="PF13439"/>
    </source>
</evidence>
<keyword evidence="3" id="KW-1185">Reference proteome</keyword>
<dbReference type="PANTHER" id="PTHR12526:SF637">
    <property type="entry name" value="GLYCOSYLTRANSFERASE EPSF-RELATED"/>
    <property type="match status" value="1"/>
</dbReference>
<organism evidence="2 3">
    <name type="scientific">Pseudanabaena yagii GIHE-NHR1</name>
    <dbReference type="NCBI Taxonomy" id="2722753"/>
    <lineage>
        <taxon>Bacteria</taxon>
        <taxon>Bacillati</taxon>
        <taxon>Cyanobacteriota</taxon>
        <taxon>Cyanophyceae</taxon>
        <taxon>Pseudanabaenales</taxon>
        <taxon>Pseudanabaenaceae</taxon>
        <taxon>Pseudanabaena</taxon>
        <taxon>Pseudanabaena yagii</taxon>
    </lineage>
</organism>
<comment type="caution">
    <text evidence="2">The sequence shown here is derived from an EMBL/GenBank/DDBJ whole genome shotgun (WGS) entry which is preliminary data.</text>
</comment>
<sequence>MKVLLLSTCDIRGGAARAAYRLHQGLRSLSIDSRMLVQEKSSDDWTVIAPQSLIQMGIAKTRATIDALPLRFYRQFDNYGAFFPQWLPDNLPNNIQGIQPDILNLHWISGGFVQIETLKKFKQPIVLTLHDMWAFTGGCHYSQDCDRYTVSCGNCPQLHSHHDQDISRWVWNRKAKAWKDLDLTIVTPSQWLANIAKTSSLIGDRPIHVIPNGIDTEIYRPIDPKIARDLLKLPQDKHLLLFGAMRATSDPRKGWQFLQPTLQLLKQTDWHDRIELVIFGASQPAQAVDLGFPCHYLGQLHDQLSLSVMYAAVDLLLVPSTQDNLPNTVMESISCGTPCVAFKIGGIPEMIQHQQQGYLAKPLDCQDLANGIDWVLNDSHRYHNLRLAARAKAEQEFTQSLQASRYQDLFQKILRLPT</sequence>